<name>A0A367KVJ2_RHIST</name>
<keyword evidence="6" id="KW-1185">Reference proteome</keyword>
<dbReference type="InterPro" id="IPR001251">
    <property type="entry name" value="CRAL-TRIO_dom"/>
</dbReference>
<evidence type="ECO:0000256" key="2">
    <source>
        <dbReference type="ARBA" id="ARBA00022553"/>
    </source>
</evidence>
<feature type="region of interest" description="Disordered" evidence="3">
    <location>
        <begin position="430"/>
        <end position="450"/>
    </location>
</feature>
<dbReference type="STRING" id="4846.A0A367KVJ2"/>
<protein>
    <submittedName>
        <fullName evidence="5">Ras GTPase activating protein ira2</fullName>
    </submittedName>
</protein>
<dbReference type="GO" id="GO:0005096">
    <property type="term" value="F:GTPase activator activity"/>
    <property type="evidence" value="ECO:0007669"/>
    <property type="project" value="UniProtKB-KW"/>
</dbReference>
<evidence type="ECO:0000256" key="1">
    <source>
        <dbReference type="ARBA" id="ARBA00022468"/>
    </source>
</evidence>
<dbReference type="CDD" id="cd00170">
    <property type="entry name" value="SEC14"/>
    <property type="match status" value="1"/>
</dbReference>
<dbReference type="SUPFAM" id="SSF52087">
    <property type="entry name" value="CRAL/TRIO domain"/>
    <property type="match status" value="1"/>
</dbReference>
<dbReference type="SMART" id="SM00323">
    <property type="entry name" value="RasGAP"/>
    <property type="match status" value="1"/>
</dbReference>
<dbReference type="Gene3D" id="2.30.29.30">
    <property type="entry name" value="Pleckstrin-homology domain (PH domain)/Phosphotyrosine-binding domain (PTB)"/>
    <property type="match status" value="1"/>
</dbReference>
<dbReference type="EMBL" id="PJQM01000200">
    <property type="protein sequence ID" value="RCI06233.1"/>
    <property type="molecule type" value="Genomic_DNA"/>
</dbReference>
<dbReference type="Pfam" id="PF00616">
    <property type="entry name" value="RasGAP"/>
    <property type="match status" value="1"/>
</dbReference>
<dbReference type="PROSITE" id="PS00509">
    <property type="entry name" value="RAS_GTPASE_ACTIV_1"/>
    <property type="match status" value="1"/>
</dbReference>
<dbReference type="PANTHER" id="PTHR10194">
    <property type="entry name" value="RAS GTPASE-ACTIVATING PROTEINS"/>
    <property type="match status" value="1"/>
</dbReference>
<evidence type="ECO:0000259" key="4">
    <source>
        <dbReference type="PROSITE" id="PS50018"/>
    </source>
</evidence>
<comment type="caution">
    <text evidence="5">The sequence shown here is derived from an EMBL/GenBank/DDBJ whole genome shotgun (WGS) entry which is preliminary data.</text>
</comment>
<dbReference type="SUPFAM" id="SSF48371">
    <property type="entry name" value="ARM repeat"/>
    <property type="match status" value="1"/>
</dbReference>
<keyword evidence="2" id="KW-0597">Phosphoprotein</keyword>
<feature type="compositionally biased region" description="Polar residues" evidence="3">
    <location>
        <begin position="430"/>
        <end position="439"/>
    </location>
</feature>
<dbReference type="InterPro" id="IPR023152">
    <property type="entry name" value="RasGAP_CS"/>
</dbReference>
<dbReference type="InterPro" id="IPR039360">
    <property type="entry name" value="Ras_GTPase"/>
</dbReference>
<dbReference type="OrthoDB" id="28245at2759"/>
<dbReference type="Pfam" id="PF13716">
    <property type="entry name" value="CRAL_TRIO_2"/>
    <property type="match status" value="1"/>
</dbReference>
<dbReference type="Gene3D" id="3.40.525.10">
    <property type="entry name" value="CRAL-TRIO lipid binding domain"/>
    <property type="match status" value="1"/>
</dbReference>
<dbReference type="PANTHER" id="PTHR10194:SF142">
    <property type="entry name" value="NEUROFIBROMIN"/>
    <property type="match status" value="1"/>
</dbReference>
<reference evidence="5 6" key="1">
    <citation type="journal article" date="2018" name="G3 (Bethesda)">
        <title>Phylogenetic and Phylogenomic Definition of Rhizopus Species.</title>
        <authorList>
            <person name="Gryganskyi A.P."/>
            <person name="Golan J."/>
            <person name="Dolatabadi S."/>
            <person name="Mondo S."/>
            <person name="Robb S."/>
            <person name="Idnurm A."/>
            <person name="Muszewska A."/>
            <person name="Steczkiewicz K."/>
            <person name="Masonjones S."/>
            <person name="Liao H.L."/>
            <person name="Gajdeczka M.T."/>
            <person name="Anike F."/>
            <person name="Vuek A."/>
            <person name="Anishchenko I.M."/>
            <person name="Voigt K."/>
            <person name="de Hoog G.S."/>
            <person name="Smith M.E."/>
            <person name="Heitman J."/>
            <person name="Vilgalys R."/>
            <person name="Stajich J.E."/>
        </authorList>
    </citation>
    <scope>NUCLEOTIDE SEQUENCE [LARGE SCALE GENOMIC DNA]</scope>
    <source>
        <strain evidence="5 6">LSU 92-RS-03</strain>
    </source>
</reference>
<evidence type="ECO:0000313" key="5">
    <source>
        <dbReference type="EMBL" id="RCI06233.1"/>
    </source>
</evidence>
<feature type="domain" description="Ras-GAP" evidence="4">
    <location>
        <begin position="1168"/>
        <end position="1364"/>
    </location>
</feature>
<gene>
    <name evidence="5" type="primary">IRA2_5</name>
    <name evidence="5" type="ORF">CU098_002292</name>
</gene>
<keyword evidence="1" id="KW-0343">GTPase activation</keyword>
<dbReference type="InterPro" id="IPR001936">
    <property type="entry name" value="RasGAP_dom"/>
</dbReference>
<dbReference type="InterPro" id="IPR011993">
    <property type="entry name" value="PH-like_dom_sf"/>
</dbReference>
<dbReference type="PROSITE" id="PS50018">
    <property type="entry name" value="RAS_GTPASE_ACTIV_2"/>
    <property type="match status" value="1"/>
</dbReference>
<sequence>TYVGTSSSSSSLSAKAFSGQSNFETLIDPPALDEALVTFLLSLMTRFLGQMHMIEERNDQLALLSSETANDTLAMAAKVDTQTLEYIREVYTTTGKILYYISASNWSTYYAKIKNAVNILGAVSENSEWNPPEVRILAFACLDIPKLHAILSGELLKDLDLADNNVDLSPYFLNMRIQGKLLFARMMRSAIWKWIEMKPSQFAEICASSTSRPLAGSEILFDMCNVAADNSRKKAILWPLQTILLALSPDLLVQAFLDDSRGLQNRRLKKALQSTKTQEISAICYVDLFKAATYISPHEDSILRHIAADVEDVLYEKVWDFSRAYTASSLSSSLGYTISYQTLVSDYFLARLRLDSQRTLAHLVPSLAEDDAPVVFKQAFVHACLTMVSTEEQTLSWNPTLDSMYDSICTPLRRIFIQTVKAELNSTARSDISTTTSGSKKLMNGNYDKRQPQQNTATLLQSMLKLFRLDPLCVLLGEKQNPARVDENAAIMTCMINLLRYSDKRVRKATVDCLGQLHNAENIGHWGPSSTIVNNFWKVSCQTVTTIAYQVLDCRQNEGLSKCLLELLAKILVSRNSFLNSVIETTYETTEGHERLQANITLEIALLVSLCSPVPEVCSLAVKCLGYLCIEAKLIDEDMMIDTASRNESLASFSHNMEIYQDLSFEEPVVQGIRKQTFVGRKAQQKRVRKYLRLINTPTPAILAAWEEVWKRWKLLTQIKIGGLVRHEKLRSTSTPRITAPIPVGRIETDDEKQTEWQNYTGFLAALGGSRLAADIMMEEEDEAAGRRTKMSDRIASPNRNTSMIEKFIAEMIELLTSDNVVIREGAKDTLGGDLSPSLYSILFHHLEATMANCFTADGDVICDNSNTLFVEQAVLVLKMVLDRLVDPNDCLLSIDFSTLIIQFANYINRLPHENYTSMRVMIMMCHLTEVLMLKKEQVIVRDDVKVRNKLLEIIVEWTSGFTLRVMTKSSATSNSVQNREVQRDLDQVCLKAIVALLHKLPLQTTDQGRDADRVMSKNRLFQKYFAFFTQLLDRCHRYELESSHTMIQLGSNVVANQNGNLHSLSKSSESYQYWGPLKESAVNAISNLLSANVDAGLKSTLAMGYHEDARTRTAFMKVLSNILNQGAQFDTLAENIVADRYEKLAELLVNADVDVAIALCDVCPASDIQGVAEVLLQCFESKGKVLTLLKTIVDREVFTTEQEATLFRGTNVATKLLSIFARESCIDYVRFTLQPAMELINSLPEESVSWEMDPQKISPHESISINRQNVCRATEIFLDTICNSTSSAPKYFRQELALISEAVSKRFPDASKTAVGGFVFLRLFNPAILTPEICGFSKSSLPRSKAVRKLLLQATRMMQNLANNMMFGAKETHLISLNDFITSNLYRVASFLREISMVPGPCPEKEESRGVHMDDIAFMNLHRYMSENLDKIARELSVRRAKSNTDTQKLLEWKRTMDKLSNLLAQLGPPNEVAKTELSTSRNYALVNSNNFYSEFMRRNKHRDLSNINSLNVFYQGGVSKDGRPVFYYICRNVVGDDFDFELLVYYMLRVMEPHLNQPFELLFDLSRFTESCELPIHWLNQFFQLIFSEMNDYLVAMHMFNPNFHMQRYIRKLPRILTNKLVKRTRFATTVNELAQYISLPEILDVEKESGMSITSAYLASAFKVMIPVQIRIGPSYFVVKTVKEQEIFWSLNTVLNNVYGMTDIANIFLPPVPPNKKASNEGEIHIITDSGRATLVLVVPNREEVYKYLLNRKKNFDTQLTETNHGIRPTDVPGRILNMALLNMGNENPALRSAAYNLLCSLCIFFRFSIDHKLMNARDLCIPYNSTDFIVGVSENLANTETHLTLEFLNEALLVPQILTLDYIQPWLKNLSMFLHAPCAKDATKVRDVIRSIIIITAEKTKVTAHIREKIWYTLKYIDELHNLILEESVQYSIENGIGSPQAEAMANTLVTLNTPSMRGKITRNARKALTATCQNCRPSLPKHSSWPEISCWIRIMLMISFHSTNKQKPLVTEIFHFVAMTVSTGPTFIRSSVHELVVNLIHTLVTNLSVSPENRKKLKYILDDVCDGKYRVHFGLNKSYANAFTITESTMTDDMEFMDLSSLEVIIRLLLDTIQYASPDTHTANSWRARWMSLVTSMTFQFNPALQSRSFVILGCLAQDEIDDDLLFQILVVLRNELARFDKNSPHLVISILMCLTNIIDNLSIKSRYLKPMFWLAMGMTQMNIPSIFSHAIKLLHATLRTLDTHKCFENQSVEQVMLQVRSKYVYIAHRIDSTIGISFDSNFTFAVAGMLLRGFQHADARDNIFSCLSAFLEIETKCVSTGTNQVDARCLGYFVGLLPFAAKNDALRELLRLAGVRDIDLENMHGPMDANMLIWQSIDIPNETISILLVSFLVGMLNLLDNEAERLFLYGFLSKAAVAIPEIFALVYDSLIPKMNSIVVSSDNVTLLDAVKDILITAFSEKGFYTAERANQQQMYLEQIGFSAFEGSAFGSPKENSIVSPQMISDLLHMICE</sequence>
<dbReference type="Proteomes" id="UP000253551">
    <property type="component" value="Unassembled WGS sequence"/>
</dbReference>
<evidence type="ECO:0000256" key="3">
    <source>
        <dbReference type="SAM" id="MobiDB-lite"/>
    </source>
</evidence>
<accession>A0A367KVJ2</accession>
<dbReference type="InterPro" id="IPR008936">
    <property type="entry name" value="Rho_GTPase_activation_prot"/>
</dbReference>
<dbReference type="InterPro" id="IPR016024">
    <property type="entry name" value="ARM-type_fold"/>
</dbReference>
<dbReference type="Gene3D" id="1.10.506.10">
    <property type="entry name" value="GTPase Activation - p120gap, domain 1"/>
    <property type="match status" value="2"/>
</dbReference>
<dbReference type="SUPFAM" id="SSF48350">
    <property type="entry name" value="GTPase activation domain, GAP"/>
    <property type="match status" value="1"/>
</dbReference>
<organism evidence="5 6">
    <name type="scientific">Rhizopus stolonifer</name>
    <name type="common">Rhizopus nigricans</name>
    <dbReference type="NCBI Taxonomy" id="4846"/>
    <lineage>
        <taxon>Eukaryota</taxon>
        <taxon>Fungi</taxon>
        <taxon>Fungi incertae sedis</taxon>
        <taxon>Mucoromycota</taxon>
        <taxon>Mucoromycotina</taxon>
        <taxon>Mucoromycetes</taxon>
        <taxon>Mucorales</taxon>
        <taxon>Mucorineae</taxon>
        <taxon>Rhizopodaceae</taxon>
        <taxon>Rhizopus</taxon>
    </lineage>
</organism>
<proteinExistence type="predicted"/>
<dbReference type="InterPro" id="IPR036865">
    <property type="entry name" value="CRAL-TRIO_dom_sf"/>
</dbReference>
<evidence type="ECO:0000313" key="6">
    <source>
        <dbReference type="Proteomes" id="UP000253551"/>
    </source>
</evidence>
<feature type="non-terminal residue" evidence="5">
    <location>
        <position position="1"/>
    </location>
</feature>